<dbReference type="EMBL" id="KQ415823">
    <property type="protein sequence ID" value="KOG00287.1"/>
    <property type="molecule type" value="Genomic_DNA"/>
</dbReference>
<sequence>MTIHRRDPTTAQHGVFCLLRFRPGPERPSLDNLVLMSSLSSTILMPSLARTPNRHRRPTSRTPILKPANQPRLRVAGLQEHTATQYLSSMTYIPPQYLWIICVILMLQ</sequence>
<accession>A0A0L8IFK9</accession>
<reference evidence="1" key="1">
    <citation type="submission" date="2015-07" db="EMBL/GenBank/DDBJ databases">
        <title>MeaNS - Measles Nucleotide Surveillance Program.</title>
        <authorList>
            <person name="Tran T."/>
            <person name="Druce J."/>
        </authorList>
    </citation>
    <scope>NUCLEOTIDE SEQUENCE</scope>
    <source>
        <strain evidence="1">UCB-OBI-ISO-001</strain>
        <tissue evidence="1">Gonad</tissue>
    </source>
</reference>
<organism evidence="1">
    <name type="scientific">Octopus bimaculoides</name>
    <name type="common">California two-spotted octopus</name>
    <dbReference type="NCBI Taxonomy" id="37653"/>
    <lineage>
        <taxon>Eukaryota</taxon>
        <taxon>Metazoa</taxon>
        <taxon>Spiralia</taxon>
        <taxon>Lophotrochozoa</taxon>
        <taxon>Mollusca</taxon>
        <taxon>Cephalopoda</taxon>
        <taxon>Coleoidea</taxon>
        <taxon>Octopodiformes</taxon>
        <taxon>Octopoda</taxon>
        <taxon>Incirrata</taxon>
        <taxon>Octopodidae</taxon>
        <taxon>Octopus</taxon>
    </lineage>
</organism>
<gene>
    <name evidence="1" type="ORF">OCBIM_22005804mg</name>
</gene>
<dbReference type="AlphaFoldDB" id="A0A0L8IFK9"/>
<evidence type="ECO:0000313" key="1">
    <source>
        <dbReference type="EMBL" id="KOG00287.1"/>
    </source>
</evidence>
<proteinExistence type="predicted"/>
<protein>
    <submittedName>
        <fullName evidence="1">Uncharacterized protein</fullName>
    </submittedName>
</protein>
<name>A0A0L8IFK9_OCTBM</name>